<feature type="domain" description="Fatty acid hydroxylase" evidence="7">
    <location>
        <begin position="176"/>
        <end position="299"/>
    </location>
</feature>
<dbReference type="Pfam" id="PF04116">
    <property type="entry name" value="FA_hydroxylase"/>
    <property type="match status" value="1"/>
</dbReference>
<dbReference type="GO" id="GO:0008610">
    <property type="term" value="P:lipid biosynthetic process"/>
    <property type="evidence" value="ECO:0007669"/>
    <property type="project" value="InterPro"/>
</dbReference>
<evidence type="ECO:0000313" key="8">
    <source>
        <dbReference type="EMBL" id="KAF9547492.1"/>
    </source>
</evidence>
<proteinExistence type="predicted"/>
<feature type="transmembrane region" description="Helical" evidence="6">
    <location>
        <begin position="46"/>
        <end position="64"/>
    </location>
</feature>
<evidence type="ECO:0000259" key="7">
    <source>
        <dbReference type="Pfam" id="PF04116"/>
    </source>
</evidence>
<organism evidence="8 9">
    <name type="scientific">Mortierella hygrophila</name>
    <dbReference type="NCBI Taxonomy" id="979708"/>
    <lineage>
        <taxon>Eukaryota</taxon>
        <taxon>Fungi</taxon>
        <taxon>Fungi incertae sedis</taxon>
        <taxon>Mucoromycota</taxon>
        <taxon>Mortierellomycotina</taxon>
        <taxon>Mortierellomycetes</taxon>
        <taxon>Mortierellales</taxon>
        <taxon>Mortierellaceae</taxon>
        <taxon>Mortierella</taxon>
    </lineage>
</organism>
<keyword evidence="9" id="KW-1185">Reference proteome</keyword>
<comment type="caution">
    <text evidence="8">The sequence shown here is derived from an EMBL/GenBank/DDBJ whole genome shotgun (WGS) entry which is preliminary data.</text>
</comment>
<evidence type="ECO:0000313" key="9">
    <source>
        <dbReference type="Proteomes" id="UP000723463"/>
    </source>
</evidence>
<keyword evidence="4 6" id="KW-0472">Membrane</keyword>
<reference evidence="8" key="1">
    <citation type="journal article" date="2020" name="Fungal Divers.">
        <title>Resolving the Mortierellaceae phylogeny through synthesis of multi-gene phylogenetics and phylogenomics.</title>
        <authorList>
            <person name="Vandepol N."/>
            <person name="Liber J."/>
            <person name="Desiro A."/>
            <person name="Na H."/>
            <person name="Kennedy M."/>
            <person name="Barry K."/>
            <person name="Grigoriev I.V."/>
            <person name="Miller A.N."/>
            <person name="O'Donnell K."/>
            <person name="Stajich J.E."/>
            <person name="Bonito G."/>
        </authorList>
    </citation>
    <scope>NUCLEOTIDE SEQUENCE</scope>
    <source>
        <strain evidence="8">NRRL 2591</strain>
    </source>
</reference>
<dbReference type="GO" id="GO:0016491">
    <property type="term" value="F:oxidoreductase activity"/>
    <property type="evidence" value="ECO:0007669"/>
    <property type="project" value="InterPro"/>
</dbReference>
<keyword evidence="2 6" id="KW-0812">Transmembrane</keyword>
<gene>
    <name evidence="8" type="ORF">EC957_008329</name>
</gene>
<feature type="region of interest" description="Disordered" evidence="5">
    <location>
        <begin position="1"/>
        <end position="28"/>
    </location>
</feature>
<accession>A0A9P6FCZ0</accession>
<dbReference type="InterPro" id="IPR050307">
    <property type="entry name" value="Sterol_Desaturase_Related"/>
</dbReference>
<dbReference type="PANTHER" id="PTHR11863">
    <property type="entry name" value="STEROL DESATURASE"/>
    <property type="match status" value="1"/>
</dbReference>
<dbReference type="AlphaFoldDB" id="A0A9P6FCZ0"/>
<feature type="transmembrane region" description="Helical" evidence="6">
    <location>
        <begin position="79"/>
        <end position="106"/>
    </location>
</feature>
<evidence type="ECO:0000256" key="5">
    <source>
        <dbReference type="SAM" id="MobiDB-lite"/>
    </source>
</evidence>
<name>A0A9P6FCZ0_9FUNG</name>
<keyword evidence="3 6" id="KW-1133">Transmembrane helix</keyword>
<evidence type="ECO:0000256" key="4">
    <source>
        <dbReference type="ARBA" id="ARBA00023136"/>
    </source>
</evidence>
<evidence type="ECO:0000256" key="6">
    <source>
        <dbReference type="SAM" id="Phobius"/>
    </source>
</evidence>
<evidence type="ECO:0000256" key="3">
    <source>
        <dbReference type="ARBA" id="ARBA00022989"/>
    </source>
</evidence>
<evidence type="ECO:0000256" key="1">
    <source>
        <dbReference type="ARBA" id="ARBA00004370"/>
    </source>
</evidence>
<dbReference type="InterPro" id="IPR006694">
    <property type="entry name" value="Fatty_acid_hydroxylase"/>
</dbReference>
<dbReference type="GO" id="GO:0005506">
    <property type="term" value="F:iron ion binding"/>
    <property type="evidence" value="ECO:0007669"/>
    <property type="project" value="InterPro"/>
</dbReference>
<sequence length="331" mass="37803">MTASSSELSSELKHVDPEQEQDASLPDEWGPTVLHSTKALFEVGDVFFYSVVIAIFFGSLHTYGERFWSHILATYSKPVIILGGSFIVSQVGFWFWVSLLAILDLYQFPKSFWRYKIQPQKVPTQEWYWKALWVALQNQFLVGVPTGLLLYKLMELRGNPIGMEFPTMLGVAKEMVGFLVIEEVGFYYGHRLLHLPRFYKRIHKQHHLFTAPIGIAAIYCHPLEHFMCNLSPLLLGPVVMKSHVLTLWLWITIGQTNAINSHCGFQLPLFPSPLGHDYHHEVFNKNYGPVGVLDWFHGTAGTREMAEEKKRLRAATAAATAKKQQAEVKQE</sequence>
<dbReference type="EMBL" id="JAAAXW010000041">
    <property type="protein sequence ID" value="KAF9547492.1"/>
    <property type="molecule type" value="Genomic_DNA"/>
</dbReference>
<dbReference type="GO" id="GO:0016020">
    <property type="term" value="C:membrane"/>
    <property type="evidence" value="ECO:0007669"/>
    <property type="project" value="UniProtKB-SubCell"/>
</dbReference>
<protein>
    <submittedName>
        <fullName evidence="8">Chromosome 5 4</fullName>
    </submittedName>
</protein>
<comment type="subcellular location">
    <subcellularLocation>
        <location evidence="1">Membrane</location>
    </subcellularLocation>
</comment>
<evidence type="ECO:0000256" key="2">
    <source>
        <dbReference type="ARBA" id="ARBA00022692"/>
    </source>
</evidence>
<dbReference type="Proteomes" id="UP000723463">
    <property type="component" value="Unassembled WGS sequence"/>
</dbReference>